<dbReference type="RefSeq" id="WP_243923030.1">
    <property type="nucleotide sequence ID" value="NZ_JALHLG010000033.1"/>
</dbReference>
<name>A0ABT0BU79_9SPHN</name>
<accession>A0ABT0BU79</accession>
<evidence type="ECO:0000313" key="2">
    <source>
        <dbReference type="EMBL" id="MCJ2188386.1"/>
    </source>
</evidence>
<evidence type="ECO:0000313" key="3">
    <source>
        <dbReference type="Proteomes" id="UP001202281"/>
    </source>
</evidence>
<dbReference type="InterPro" id="IPR007345">
    <property type="entry name" value="Polysacch_pyruvyl_Trfase"/>
</dbReference>
<sequence length="745" mass="81395">MLLVGGDLHNIGDLALTVQNVLLARDENRKAVVRTWGQPSPAARKQLHHYGASWINGRNLAALIACAFRRDIVLGGGELIRANTSIPPLLFLWMAVVAARLGGGSVSIRGLGAGRVTGLRARLWRGILERAGSIAVRDERSAENVRLLSPFSQPVVAADMAFLGNRIAATADNAESRFPGAVVIAPCIDASEQRHLDSGTIARLAAAARERWPQARIVLACHDARAFMDRAAAERLVREAGLDATLYDADGDLAHMQALYRDARLVITNRLHAGIFSLLHDTPLLVIDDGNPKLGILTREFGCPAVDDLPPDLLPQAIERALNQDLPASRAVRNAMNENAARNLDAHRTVIFNVKYSPNLGDGVIAECLEGELRRCDPRLAPFSIDMAGRTDFCSGHGRHRRRMLATREWLPDPVRSRLIPLLLSPLIRFRHAPRWRRRMRNCSSVVIGGGALFADVDQNFPIKLSQAVDLATENGLPVAIASVGVTNGWSRQGLQRLISRLLRARVLMSSVRDQASAETWNALFGARGVKPAKVAPDPGLLSARQFGHSPRTASGQKRIALCVTAPIALRLHHEDEHNDRHLEAWMQGVARDLASRGCSVTLFTNGSPEDRLFRDRLRTALSDTPEVEFAGDFATPQELAHFISGFDCILAHRLHACIVAYSYRIPCIGFAWDRKLRSFFEQTLRGRFVADPRAATPMDIAGLALAAMDEGVDAETHGQLVEEAAAAVRRLADCLLASNQGPAR</sequence>
<dbReference type="Pfam" id="PF04230">
    <property type="entry name" value="PS_pyruv_trans"/>
    <property type="match status" value="2"/>
</dbReference>
<keyword evidence="3" id="KW-1185">Reference proteome</keyword>
<dbReference type="PANTHER" id="PTHR36836:SF1">
    <property type="entry name" value="COLANIC ACID BIOSYNTHESIS PROTEIN WCAK"/>
    <property type="match status" value="1"/>
</dbReference>
<feature type="domain" description="Polysaccharide pyruvyl transferase" evidence="1">
    <location>
        <begin position="359"/>
        <end position="674"/>
    </location>
</feature>
<dbReference type="Proteomes" id="UP001202281">
    <property type="component" value="Unassembled WGS sequence"/>
</dbReference>
<reference evidence="2 3" key="1">
    <citation type="submission" date="2022-04" db="EMBL/GenBank/DDBJ databases">
        <title>Identification of a novel bacterium isolated from mangrove sediments.</title>
        <authorList>
            <person name="Pan X."/>
        </authorList>
    </citation>
    <scope>NUCLEOTIDE SEQUENCE [LARGE SCALE GENOMIC DNA]</scope>
    <source>
        <strain evidence="2 3">B2638</strain>
    </source>
</reference>
<protein>
    <submittedName>
        <fullName evidence="2">Polysaccharide pyruvyl transferase family protein</fullName>
    </submittedName>
</protein>
<evidence type="ECO:0000259" key="1">
    <source>
        <dbReference type="Pfam" id="PF04230"/>
    </source>
</evidence>
<proteinExistence type="predicted"/>
<dbReference type="PANTHER" id="PTHR36836">
    <property type="entry name" value="COLANIC ACID BIOSYNTHESIS PROTEIN WCAK"/>
    <property type="match status" value="1"/>
</dbReference>
<dbReference type="GO" id="GO:0016740">
    <property type="term" value="F:transferase activity"/>
    <property type="evidence" value="ECO:0007669"/>
    <property type="project" value="UniProtKB-KW"/>
</dbReference>
<comment type="caution">
    <text evidence="2">The sequence shown here is derived from an EMBL/GenBank/DDBJ whole genome shotgun (WGS) entry which is preliminary data.</text>
</comment>
<gene>
    <name evidence="2" type="ORF">MTR66_16390</name>
</gene>
<dbReference type="EMBL" id="JALHLG010000033">
    <property type="protein sequence ID" value="MCJ2188386.1"/>
    <property type="molecule type" value="Genomic_DNA"/>
</dbReference>
<organism evidence="2 3">
    <name type="scientific">Novosphingobium beihaiensis</name>
    <dbReference type="NCBI Taxonomy" id="2930389"/>
    <lineage>
        <taxon>Bacteria</taxon>
        <taxon>Pseudomonadati</taxon>
        <taxon>Pseudomonadota</taxon>
        <taxon>Alphaproteobacteria</taxon>
        <taxon>Sphingomonadales</taxon>
        <taxon>Sphingomonadaceae</taxon>
        <taxon>Novosphingobium</taxon>
    </lineage>
</organism>
<feature type="domain" description="Polysaccharide pyruvyl transferase" evidence="1">
    <location>
        <begin position="71"/>
        <end position="288"/>
    </location>
</feature>
<keyword evidence="2" id="KW-0808">Transferase</keyword>